<gene>
    <name evidence="2" type="ORF">PPENT_87.1.T0410115</name>
</gene>
<dbReference type="AlphaFoldDB" id="A0A8S1UHF3"/>
<evidence type="ECO:0000313" key="2">
    <source>
        <dbReference type="EMBL" id="CAD8164601.1"/>
    </source>
</evidence>
<evidence type="ECO:0000313" key="3">
    <source>
        <dbReference type="Proteomes" id="UP000689195"/>
    </source>
</evidence>
<dbReference type="Proteomes" id="UP000689195">
    <property type="component" value="Unassembled WGS sequence"/>
</dbReference>
<evidence type="ECO:0000256" key="1">
    <source>
        <dbReference type="SAM" id="SignalP"/>
    </source>
</evidence>
<protein>
    <submittedName>
        <fullName evidence="2">Uncharacterized protein</fullName>
    </submittedName>
</protein>
<accession>A0A8S1UHF3</accession>
<feature type="chain" id="PRO_5035715093" evidence="1">
    <location>
        <begin position="23"/>
        <end position="86"/>
    </location>
</feature>
<comment type="caution">
    <text evidence="2">The sequence shown here is derived from an EMBL/GenBank/DDBJ whole genome shotgun (WGS) entry which is preliminary data.</text>
</comment>
<organism evidence="2 3">
    <name type="scientific">Paramecium pentaurelia</name>
    <dbReference type="NCBI Taxonomy" id="43138"/>
    <lineage>
        <taxon>Eukaryota</taxon>
        <taxon>Sar</taxon>
        <taxon>Alveolata</taxon>
        <taxon>Ciliophora</taxon>
        <taxon>Intramacronucleata</taxon>
        <taxon>Oligohymenophorea</taxon>
        <taxon>Peniculida</taxon>
        <taxon>Parameciidae</taxon>
        <taxon>Paramecium</taxon>
    </lineage>
</organism>
<dbReference type="EMBL" id="CAJJDO010000041">
    <property type="protein sequence ID" value="CAD8164601.1"/>
    <property type="molecule type" value="Genomic_DNA"/>
</dbReference>
<reference evidence="2" key="1">
    <citation type="submission" date="2021-01" db="EMBL/GenBank/DDBJ databases">
        <authorList>
            <consortium name="Genoscope - CEA"/>
            <person name="William W."/>
        </authorList>
    </citation>
    <scope>NUCLEOTIDE SEQUENCE</scope>
</reference>
<keyword evidence="3" id="KW-1185">Reference proteome</keyword>
<feature type="signal peptide" evidence="1">
    <location>
        <begin position="1"/>
        <end position="22"/>
    </location>
</feature>
<proteinExistence type="predicted"/>
<sequence length="86" mass="9880">MVLIQILKIKIFLLIQIHLLHDFKCSQTNKKYIDSNYSRVGSMKSSDIDNISSNLSEQQIASFSKVSSNLLKISFILSIQRALTRY</sequence>
<name>A0A8S1UHF3_9CILI</name>
<keyword evidence="1" id="KW-0732">Signal</keyword>